<dbReference type="Proteomes" id="UP001155057">
    <property type="component" value="Unassembled WGS sequence"/>
</dbReference>
<dbReference type="CDD" id="cd03801">
    <property type="entry name" value="GT4_PimA-like"/>
    <property type="match status" value="1"/>
</dbReference>
<evidence type="ECO:0000259" key="1">
    <source>
        <dbReference type="Pfam" id="PF00534"/>
    </source>
</evidence>
<dbReference type="InterPro" id="IPR028098">
    <property type="entry name" value="Glyco_trans_4-like_N"/>
</dbReference>
<dbReference type="RefSeq" id="WP_259124604.1">
    <property type="nucleotide sequence ID" value="NZ_JANUAE010000019.1"/>
</dbReference>
<dbReference type="Gene3D" id="3.40.50.2000">
    <property type="entry name" value="Glycogen Phosphorylase B"/>
    <property type="match status" value="2"/>
</dbReference>
<dbReference type="SUPFAM" id="SSF53756">
    <property type="entry name" value="UDP-Glycosyltransferase/glycogen phosphorylase"/>
    <property type="match status" value="1"/>
</dbReference>
<accession>A0A9X2QEW9</accession>
<organism evidence="3 4">
    <name type="scientific">Salinibacter ruber</name>
    <dbReference type="NCBI Taxonomy" id="146919"/>
    <lineage>
        <taxon>Bacteria</taxon>
        <taxon>Pseudomonadati</taxon>
        <taxon>Rhodothermota</taxon>
        <taxon>Rhodothermia</taxon>
        <taxon>Rhodothermales</taxon>
        <taxon>Salinibacteraceae</taxon>
        <taxon>Salinibacter</taxon>
    </lineage>
</organism>
<dbReference type="AlphaFoldDB" id="A0A9X2QEW9"/>
<comment type="caution">
    <text evidence="3">The sequence shown here is derived from an EMBL/GenBank/DDBJ whole genome shotgun (WGS) entry which is preliminary data.</text>
</comment>
<name>A0A9X2QEW9_9BACT</name>
<dbReference type="PANTHER" id="PTHR12526:SF584">
    <property type="entry name" value="GLYCOSYLTRANSFERASE"/>
    <property type="match status" value="1"/>
</dbReference>
<feature type="domain" description="Glycosyl transferase family 1" evidence="1">
    <location>
        <begin position="155"/>
        <end position="313"/>
    </location>
</feature>
<reference evidence="3" key="1">
    <citation type="submission" date="2022-08" db="EMBL/GenBank/DDBJ databases">
        <title>Genomic Encyclopedia of Type Strains, Phase V (KMG-V): Genome sequencing to study the core and pangenomes of soil and plant-associated prokaryotes.</title>
        <authorList>
            <person name="Whitman W."/>
        </authorList>
    </citation>
    <scope>NUCLEOTIDE SEQUENCE</scope>
    <source>
        <strain evidence="3">SP3049</strain>
    </source>
</reference>
<evidence type="ECO:0000259" key="2">
    <source>
        <dbReference type="Pfam" id="PF13439"/>
    </source>
</evidence>
<dbReference type="EMBL" id="JANUAE010000019">
    <property type="protein sequence ID" value="MCS3711892.1"/>
    <property type="molecule type" value="Genomic_DNA"/>
</dbReference>
<dbReference type="GO" id="GO:0016757">
    <property type="term" value="F:glycosyltransferase activity"/>
    <property type="evidence" value="ECO:0007669"/>
    <property type="project" value="InterPro"/>
</dbReference>
<dbReference type="PANTHER" id="PTHR12526">
    <property type="entry name" value="GLYCOSYLTRANSFERASE"/>
    <property type="match status" value="1"/>
</dbReference>
<proteinExistence type="predicted"/>
<feature type="domain" description="Glycosyltransferase subfamily 4-like N-terminal" evidence="2">
    <location>
        <begin position="1"/>
        <end position="142"/>
    </location>
</feature>
<dbReference type="Pfam" id="PF00534">
    <property type="entry name" value="Glycos_transf_1"/>
    <property type="match status" value="1"/>
</dbReference>
<protein>
    <submittedName>
        <fullName evidence="3">Glycosyltransferase involved in cell wall biosynthesis</fullName>
    </submittedName>
</protein>
<gene>
    <name evidence="3" type="ORF">GGP61_003527</name>
</gene>
<sequence length="337" mass="37472">MGGLERNTLTLCLALQDNGHQVHLLTETPAEEPDDYPFRVTRTDSVPQFIRVLSGADLLIVNGNVSLRMHPFAWLLQIPYAVIYHNYQGYRRSGDGLRTRVGNQLRGAIARHADANVFTSTYAKNQVQLPDETAHVVLNPVDKRMQQLYTAEFENGTQEATSPFLFAGRIIEGKGVFVLARALGRLDGEVNARLVIAGEGRDEERLRKQTASLRTIQVDFPGRLSSEDLVEMYQNARALLVPSTTHKEGNPLVVAEAIYAGTPVIASGQPPMIESVGDAGIIVEQGNARELADAIRSMQVDRESYAEIRKRAADRAHLFGYERYRQRMEDIFGLGGR</sequence>
<dbReference type="Pfam" id="PF13439">
    <property type="entry name" value="Glyco_transf_4"/>
    <property type="match status" value="1"/>
</dbReference>
<evidence type="ECO:0000313" key="4">
    <source>
        <dbReference type="Proteomes" id="UP001155057"/>
    </source>
</evidence>
<evidence type="ECO:0000313" key="3">
    <source>
        <dbReference type="EMBL" id="MCS3711892.1"/>
    </source>
</evidence>
<dbReference type="InterPro" id="IPR001296">
    <property type="entry name" value="Glyco_trans_1"/>
</dbReference>